<sequence>MVSWGLQACELHRVPSSWHDEFKWIQRMGTHESLLSTILRLAWNASIYLICRVRNSNLHGGPLRLVKECYMIPVRELLNNRRVLKRDILNYIILLTYDQLCHLTASDIILGSISSPHSFAIGTILQGNETISLQALDSARITFDEGKKDNSIDNPIIQPSSQEIPQEYKPKLNHGPQANQEITHFKEKSDPHEVQPEELPEELVGTLNHFKIGDQVLLDKPDPYITSTDLRVKGEILLKVHDIFPPETVEVSRSHGLTHDCAHGRVDHQNRHTDRSKAVQVSPPTP</sequence>
<keyword evidence="3" id="KW-1185">Reference proteome</keyword>
<comment type="caution">
    <text evidence="2">The sequence shown here is derived from an EMBL/GenBank/DDBJ whole genome shotgun (WGS) entry which is preliminary data.</text>
</comment>
<keyword evidence="2" id="KW-0418">Kinase</keyword>
<dbReference type="Proteomes" id="UP000325315">
    <property type="component" value="Unassembled WGS sequence"/>
</dbReference>
<reference evidence="3" key="1">
    <citation type="journal article" date="2019" name="Plant Biotechnol. J.">
        <title>Genome sequencing of the Australian wild diploid species Gossypium australe highlights disease resistance and delayed gland morphogenesis.</title>
        <authorList>
            <person name="Cai Y."/>
            <person name="Cai X."/>
            <person name="Wang Q."/>
            <person name="Wang P."/>
            <person name="Zhang Y."/>
            <person name="Cai C."/>
            <person name="Xu Y."/>
            <person name="Wang K."/>
            <person name="Zhou Z."/>
            <person name="Wang C."/>
            <person name="Geng S."/>
            <person name="Li B."/>
            <person name="Dong Q."/>
            <person name="Hou Y."/>
            <person name="Wang H."/>
            <person name="Ai P."/>
            <person name="Liu Z."/>
            <person name="Yi F."/>
            <person name="Sun M."/>
            <person name="An G."/>
            <person name="Cheng J."/>
            <person name="Zhang Y."/>
            <person name="Shi Q."/>
            <person name="Xie Y."/>
            <person name="Shi X."/>
            <person name="Chang Y."/>
            <person name="Huang F."/>
            <person name="Chen Y."/>
            <person name="Hong S."/>
            <person name="Mi L."/>
            <person name="Sun Q."/>
            <person name="Zhang L."/>
            <person name="Zhou B."/>
            <person name="Peng R."/>
            <person name="Zhang X."/>
            <person name="Liu F."/>
        </authorList>
    </citation>
    <scope>NUCLEOTIDE SEQUENCE [LARGE SCALE GENOMIC DNA]</scope>
    <source>
        <strain evidence="3">cv. PA1801</strain>
    </source>
</reference>
<evidence type="ECO:0000256" key="1">
    <source>
        <dbReference type="SAM" id="MobiDB-lite"/>
    </source>
</evidence>
<dbReference type="AlphaFoldDB" id="A0A5B6VF48"/>
<dbReference type="GO" id="GO:0016301">
    <property type="term" value="F:kinase activity"/>
    <property type="evidence" value="ECO:0007669"/>
    <property type="project" value="UniProtKB-KW"/>
</dbReference>
<feature type="region of interest" description="Disordered" evidence="1">
    <location>
        <begin position="260"/>
        <end position="286"/>
    </location>
</feature>
<name>A0A5B6VF48_9ROSI</name>
<accession>A0A5B6VF48</accession>
<organism evidence="2 3">
    <name type="scientific">Gossypium australe</name>
    <dbReference type="NCBI Taxonomy" id="47621"/>
    <lineage>
        <taxon>Eukaryota</taxon>
        <taxon>Viridiplantae</taxon>
        <taxon>Streptophyta</taxon>
        <taxon>Embryophyta</taxon>
        <taxon>Tracheophyta</taxon>
        <taxon>Spermatophyta</taxon>
        <taxon>Magnoliopsida</taxon>
        <taxon>eudicotyledons</taxon>
        <taxon>Gunneridae</taxon>
        <taxon>Pentapetalae</taxon>
        <taxon>rosids</taxon>
        <taxon>malvids</taxon>
        <taxon>Malvales</taxon>
        <taxon>Malvaceae</taxon>
        <taxon>Malvoideae</taxon>
        <taxon>Gossypium</taxon>
    </lineage>
</organism>
<gene>
    <name evidence="2" type="ORF">EPI10_002730</name>
</gene>
<feature type="compositionally biased region" description="Basic and acidic residues" evidence="1">
    <location>
        <begin position="260"/>
        <end position="277"/>
    </location>
</feature>
<evidence type="ECO:0000313" key="2">
    <source>
        <dbReference type="EMBL" id="KAA3467743.1"/>
    </source>
</evidence>
<evidence type="ECO:0000313" key="3">
    <source>
        <dbReference type="Proteomes" id="UP000325315"/>
    </source>
</evidence>
<dbReference type="EMBL" id="SMMG02000007">
    <property type="protein sequence ID" value="KAA3467743.1"/>
    <property type="molecule type" value="Genomic_DNA"/>
</dbReference>
<keyword evidence="2" id="KW-0675">Receptor</keyword>
<keyword evidence="2" id="KW-0808">Transferase</keyword>
<proteinExistence type="predicted"/>
<protein>
    <submittedName>
        <fullName evidence="2">Receptor-like protein kinase FERONIA</fullName>
    </submittedName>
</protein>